<evidence type="ECO:0000256" key="7">
    <source>
        <dbReference type="ARBA" id="ARBA00023002"/>
    </source>
</evidence>
<evidence type="ECO:0000256" key="13">
    <source>
        <dbReference type="ARBA" id="ARBA00044502"/>
    </source>
</evidence>
<dbReference type="VEuPathDB" id="FungiDB:MMYC01_204625"/>
<organism evidence="18 19">
    <name type="scientific">Madurella mycetomatis</name>
    <dbReference type="NCBI Taxonomy" id="100816"/>
    <lineage>
        <taxon>Eukaryota</taxon>
        <taxon>Fungi</taxon>
        <taxon>Dikarya</taxon>
        <taxon>Ascomycota</taxon>
        <taxon>Pezizomycotina</taxon>
        <taxon>Sordariomycetes</taxon>
        <taxon>Sordariomycetidae</taxon>
        <taxon>Sordariales</taxon>
        <taxon>Sordariales incertae sedis</taxon>
        <taxon>Madurella</taxon>
    </lineage>
</organism>
<feature type="domain" description="Auxiliary Activity family 9 catalytic" evidence="17">
    <location>
        <begin position="20"/>
        <end position="243"/>
    </location>
</feature>
<evidence type="ECO:0000259" key="17">
    <source>
        <dbReference type="Pfam" id="PF03443"/>
    </source>
</evidence>
<dbReference type="InterPro" id="IPR005103">
    <property type="entry name" value="AA9_LPMO"/>
</dbReference>
<dbReference type="InterPro" id="IPR049892">
    <property type="entry name" value="AA9"/>
</dbReference>
<evidence type="ECO:0000256" key="6">
    <source>
        <dbReference type="ARBA" id="ARBA00023001"/>
    </source>
</evidence>
<dbReference type="GO" id="GO:0005576">
    <property type="term" value="C:extracellular region"/>
    <property type="evidence" value="ECO:0007669"/>
    <property type="project" value="UniProtKB-SubCell"/>
</dbReference>
<dbReference type="GO" id="GO:0004497">
    <property type="term" value="F:monooxygenase activity"/>
    <property type="evidence" value="ECO:0007669"/>
    <property type="project" value="UniProtKB-KW"/>
</dbReference>
<reference evidence="18 19" key="1">
    <citation type="journal article" date="2016" name="Genome Announc.">
        <title>Genome Sequence of Madurella mycetomatis mm55, Isolated from a Human Mycetoma Case in Sudan.</title>
        <authorList>
            <person name="Smit S."/>
            <person name="Derks M.F."/>
            <person name="Bervoets S."/>
            <person name="Fahal A."/>
            <person name="van Leeuwen W."/>
            <person name="van Belkum A."/>
            <person name="van de Sande W.W."/>
        </authorList>
    </citation>
    <scope>NUCLEOTIDE SEQUENCE [LARGE SCALE GENOMIC DNA]</scope>
    <source>
        <strain evidence="19">mm55</strain>
    </source>
</reference>
<dbReference type="Proteomes" id="UP000078237">
    <property type="component" value="Unassembled WGS sequence"/>
</dbReference>
<dbReference type="GO" id="GO:0046872">
    <property type="term" value="F:metal ion binding"/>
    <property type="evidence" value="ECO:0007669"/>
    <property type="project" value="UniProtKB-KW"/>
</dbReference>
<sequence>MKVALAAALGAVFVPGALGHSAFGMLLVNGTETPEWKYVLDVATVLQVNISSYPPGYQFLKLYPITSSTDPNITCGRNAFDSAAKTETADVLAGSEIGFRVSVDGNGNRGENLGPDTPFWHPYIWHPGPTIIYLSRAPNDDLQNYRGDGDWFKIAYSGPVNNSAWSLEMASDYNFTIPKSTPPGKYLMRIEHFMPTDYATSYQQWYINCAFINIIGPGGGVPTGFARFPGTYKPNDPGLQVPSNQYYGSTNREDLRLLEYKPPGPPVWIG</sequence>
<evidence type="ECO:0000256" key="11">
    <source>
        <dbReference type="ARBA" id="ARBA00023277"/>
    </source>
</evidence>
<keyword evidence="6" id="KW-0136">Cellulose degradation</keyword>
<keyword evidence="4" id="KW-0479">Metal-binding</keyword>
<evidence type="ECO:0000313" key="19">
    <source>
        <dbReference type="Proteomes" id="UP000078237"/>
    </source>
</evidence>
<dbReference type="GO" id="GO:0030245">
    <property type="term" value="P:cellulose catabolic process"/>
    <property type="evidence" value="ECO:0007669"/>
    <property type="project" value="UniProtKB-KW"/>
</dbReference>
<evidence type="ECO:0000256" key="5">
    <source>
        <dbReference type="ARBA" id="ARBA00022729"/>
    </source>
</evidence>
<evidence type="ECO:0000256" key="9">
    <source>
        <dbReference type="ARBA" id="ARBA00023033"/>
    </source>
</evidence>
<feature type="signal peptide" evidence="16">
    <location>
        <begin position="1"/>
        <end position="19"/>
    </location>
</feature>
<keyword evidence="10" id="KW-1015">Disulfide bond</keyword>
<evidence type="ECO:0000313" key="18">
    <source>
        <dbReference type="EMBL" id="KXX80412.1"/>
    </source>
</evidence>
<keyword evidence="8" id="KW-0186">Copper</keyword>
<name>A0A175WA56_9PEZI</name>
<dbReference type="PANTHER" id="PTHR33353">
    <property type="entry name" value="PUTATIVE (AFU_ORTHOLOGUE AFUA_1G12560)-RELATED"/>
    <property type="match status" value="1"/>
</dbReference>
<keyword evidence="9" id="KW-0503">Monooxygenase</keyword>
<keyword evidence="3" id="KW-0964">Secreted</keyword>
<evidence type="ECO:0000256" key="10">
    <source>
        <dbReference type="ARBA" id="ARBA00023157"/>
    </source>
</evidence>
<dbReference type="EC" id="1.14.99.56" evidence="15"/>
<keyword evidence="5 16" id="KW-0732">Signal</keyword>
<evidence type="ECO:0000256" key="1">
    <source>
        <dbReference type="ARBA" id="ARBA00001973"/>
    </source>
</evidence>
<dbReference type="EMBL" id="LCTW02000060">
    <property type="protein sequence ID" value="KXX80412.1"/>
    <property type="molecule type" value="Genomic_DNA"/>
</dbReference>
<keyword evidence="11" id="KW-0119">Carbohydrate metabolism</keyword>
<dbReference type="Pfam" id="PF03443">
    <property type="entry name" value="AA9"/>
    <property type="match status" value="1"/>
</dbReference>
<gene>
    <name evidence="18" type="ORF">MMYC01_204625</name>
</gene>
<proteinExistence type="inferred from homology"/>
<keyword evidence="19" id="KW-1185">Reference proteome</keyword>
<protein>
    <recommendedName>
        <fullName evidence="15">lytic cellulose monooxygenase (C4-dehydrogenating)</fullName>
        <ecNumber evidence="15">1.14.99.56</ecNumber>
    </recommendedName>
</protein>
<comment type="similarity">
    <text evidence="13">Belongs to the polysaccharide monooxygenase AA9 family.</text>
</comment>
<evidence type="ECO:0000256" key="4">
    <source>
        <dbReference type="ARBA" id="ARBA00022723"/>
    </source>
</evidence>
<dbReference type="Gene3D" id="2.70.50.70">
    <property type="match status" value="1"/>
</dbReference>
<dbReference type="OrthoDB" id="6038816at2759"/>
<evidence type="ECO:0000256" key="3">
    <source>
        <dbReference type="ARBA" id="ARBA00022525"/>
    </source>
</evidence>
<evidence type="ECO:0000256" key="2">
    <source>
        <dbReference type="ARBA" id="ARBA00004613"/>
    </source>
</evidence>
<feature type="chain" id="PRO_5008043825" description="lytic cellulose monooxygenase (C4-dehydrogenating)" evidence="16">
    <location>
        <begin position="20"/>
        <end position="270"/>
    </location>
</feature>
<evidence type="ECO:0000256" key="14">
    <source>
        <dbReference type="ARBA" id="ARBA00045077"/>
    </source>
</evidence>
<evidence type="ECO:0000256" key="8">
    <source>
        <dbReference type="ARBA" id="ARBA00023008"/>
    </source>
</evidence>
<accession>A0A175WA56</accession>
<evidence type="ECO:0000256" key="12">
    <source>
        <dbReference type="ARBA" id="ARBA00023326"/>
    </source>
</evidence>
<dbReference type="PANTHER" id="PTHR33353:SF10">
    <property type="entry name" value="ENDO-BETA-1,4-GLUCANASE D"/>
    <property type="match status" value="1"/>
</dbReference>
<comment type="caution">
    <text evidence="18">The sequence shown here is derived from an EMBL/GenBank/DDBJ whole genome shotgun (WGS) entry which is preliminary data.</text>
</comment>
<keyword evidence="12" id="KW-0624">Polysaccharide degradation</keyword>
<evidence type="ECO:0000256" key="16">
    <source>
        <dbReference type="SAM" id="SignalP"/>
    </source>
</evidence>
<keyword evidence="7" id="KW-0560">Oxidoreductase</keyword>
<evidence type="ECO:0000256" key="15">
    <source>
        <dbReference type="ARBA" id="ARBA00047174"/>
    </source>
</evidence>
<comment type="cofactor">
    <cofactor evidence="1">
        <name>Cu(2+)</name>
        <dbReference type="ChEBI" id="CHEBI:29036"/>
    </cofactor>
</comment>
<dbReference type="AlphaFoldDB" id="A0A175WA56"/>
<comment type="subcellular location">
    <subcellularLocation>
        <location evidence="2">Secreted</location>
    </subcellularLocation>
</comment>
<comment type="catalytic activity">
    <reaction evidence="14">
        <text>[(1-&gt;4)-beta-D-glucosyl]n+m + reduced acceptor + O2 = 4-dehydro-beta-D-glucosyl-[(1-&gt;4)-beta-D-glucosyl]n-1 + [(1-&gt;4)-beta-D-glucosyl]m + acceptor + H2O.</text>
        <dbReference type="EC" id="1.14.99.56"/>
    </reaction>
</comment>